<feature type="domain" description="NlpC/P60" evidence="5">
    <location>
        <begin position="218"/>
        <end position="342"/>
    </location>
</feature>
<dbReference type="Pfam" id="PF00877">
    <property type="entry name" value="NLPC_P60"/>
    <property type="match status" value="1"/>
</dbReference>
<accession>A0A9X1NM98</accession>
<keyword evidence="3" id="KW-0378">Hydrolase</keyword>
<keyword evidence="4" id="KW-0788">Thiol protease</keyword>
<keyword evidence="7" id="KW-1185">Reference proteome</keyword>
<dbReference type="InterPro" id="IPR038765">
    <property type="entry name" value="Papain-like_cys_pep_sf"/>
</dbReference>
<dbReference type="GO" id="GO:0008234">
    <property type="term" value="F:cysteine-type peptidase activity"/>
    <property type="evidence" value="ECO:0007669"/>
    <property type="project" value="UniProtKB-KW"/>
</dbReference>
<dbReference type="PANTHER" id="PTHR47053:SF1">
    <property type="entry name" value="MUREIN DD-ENDOPEPTIDASE MEPH-RELATED"/>
    <property type="match status" value="1"/>
</dbReference>
<dbReference type="InterPro" id="IPR051202">
    <property type="entry name" value="Peptidase_C40"/>
</dbReference>
<evidence type="ECO:0000256" key="1">
    <source>
        <dbReference type="ARBA" id="ARBA00007074"/>
    </source>
</evidence>
<name>A0A9X1NM98_9ACTN</name>
<sequence>MGDSVGKLALAGVTVFVAAMIGVALLVQGAYTAAADDPGSLIGRALLTGSDAGCPSGRATARPSAAGSFDAEQRANARIIVRTGRELGVPLWGQVIAVATAIQESSLRNVAHGDSAGPDSRGLFQQRAAWGSLQDRMTPAEAARMFYLGGQGGQPGLQDIPYTDERMSLTEAAQSVQHSAHPDAYARHEAAATVLVMASGSGGEARRADRLCSTAPATGAVQRAIAYANRHLGQPYLWGGDGPDAGESGFDCSGLTKAAYQAGGITLPRTAQQQYDHGPRVSVTQLRPGDLVFFGTGPGNVTHVGLYIGGDRMINAPRSGTLVRVEDHRRSTLVGATRPTVG</sequence>
<comment type="similarity">
    <text evidence="1">Belongs to the peptidase C40 family.</text>
</comment>
<proteinExistence type="inferred from homology"/>
<comment type="caution">
    <text evidence="6">The sequence shown here is derived from an EMBL/GenBank/DDBJ whole genome shotgun (WGS) entry which is preliminary data.</text>
</comment>
<dbReference type="PROSITE" id="PS51935">
    <property type="entry name" value="NLPC_P60"/>
    <property type="match status" value="1"/>
</dbReference>
<dbReference type="EMBL" id="JAJOMB010000038">
    <property type="protein sequence ID" value="MCD5316980.1"/>
    <property type="molecule type" value="Genomic_DNA"/>
</dbReference>
<evidence type="ECO:0000256" key="2">
    <source>
        <dbReference type="ARBA" id="ARBA00022670"/>
    </source>
</evidence>
<dbReference type="PANTHER" id="PTHR47053">
    <property type="entry name" value="MUREIN DD-ENDOPEPTIDASE MEPH-RELATED"/>
    <property type="match status" value="1"/>
</dbReference>
<dbReference type="InterPro" id="IPR000064">
    <property type="entry name" value="NLP_P60_dom"/>
</dbReference>
<protein>
    <submittedName>
        <fullName evidence="6">NlpC/P60 family protein</fullName>
    </submittedName>
</protein>
<dbReference type="RefSeq" id="WP_231449832.1">
    <property type="nucleotide sequence ID" value="NZ_JAJOMB010000038.1"/>
</dbReference>
<dbReference type="Gene3D" id="3.90.1720.10">
    <property type="entry name" value="endopeptidase domain like (from Nostoc punctiforme)"/>
    <property type="match status" value="1"/>
</dbReference>
<reference evidence="6" key="1">
    <citation type="submission" date="2021-11" db="EMBL/GenBank/DDBJ databases">
        <title>Streptomyces corallinus and Kineosporia corallina sp. nov., two new coral-derived marine actinobacteria.</title>
        <authorList>
            <person name="Buangrab K."/>
            <person name="Sutthacheep M."/>
            <person name="Yeemin T."/>
            <person name="Harunari E."/>
            <person name="Igarashi Y."/>
            <person name="Sripreechasak P."/>
            <person name="Kanchanasin P."/>
            <person name="Tanasupawat S."/>
            <person name="Phongsopitanun W."/>
        </authorList>
    </citation>
    <scope>NUCLEOTIDE SEQUENCE</scope>
    <source>
        <strain evidence="6">JCM 31032</strain>
    </source>
</reference>
<evidence type="ECO:0000313" key="6">
    <source>
        <dbReference type="EMBL" id="MCD5316980.1"/>
    </source>
</evidence>
<evidence type="ECO:0000256" key="4">
    <source>
        <dbReference type="ARBA" id="ARBA00022807"/>
    </source>
</evidence>
<organism evidence="6 7">
    <name type="scientific">Kineosporia babensis</name>
    <dbReference type="NCBI Taxonomy" id="499548"/>
    <lineage>
        <taxon>Bacteria</taxon>
        <taxon>Bacillati</taxon>
        <taxon>Actinomycetota</taxon>
        <taxon>Actinomycetes</taxon>
        <taxon>Kineosporiales</taxon>
        <taxon>Kineosporiaceae</taxon>
        <taxon>Kineosporia</taxon>
    </lineage>
</organism>
<evidence type="ECO:0000256" key="3">
    <source>
        <dbReference type="ARBA" id="ARBA00022801"/>
    </source>
</evidence>
<evidence type="ECO:0000313" key="7">
    <source>
        <dbReference type="Proteomes" id="UP001138997"/>
    </source>
</evidence>
<dbReference type="SUPFAM" id="SSF54001">
    <property type="entry name" value="Cysteine proteinases"/>
    <property type="match status" value="1"/>
</dbReference>
<dbReference type="Proteomes" id="UP001138997">
    <property type="component" value="Unassembled WGS sequence"/>
</dbReference>
<dbReference type="GO" id="GO:0006508">
    <property type="term" value="P:proteolysis"/>
    <property type="evidence" value="ECO:0007669"/>
    <property type="project" value="UniProtKB-KW"/>
</dbReference>
<evidence type="ECO:0000259" key="5">
    <source>
        <dbReference type="PROSITE" id="PS51935"/>
    </source>
</evidence>
<gene>
    <name evidence="6" type="ORF">LR394_39405</name>
</gene>
<keyword evidence="2" id="KW-0645">Protease</keyword>
<dbReference type="AlphaFoldDB" id="A0A9X1NM98"/>